<keyword evidence="3" id="KW-1185">Reference proteome</keyword>
<comment type="caution">
    <text evidence="2">The sequence shown here is derived from an EMBL/GenBank/DDBJ whole genome shotgun (WGS) entry which is preliminary data.</text>
</comment>
<dbReference type="RefSeq" id="WP_209457549.1">
    <property type="nucleotide sequence ID" value="NZ_BAAACS010000017.1"/>
</dbReference>
<evidence type="ECO:0000259" key="1">
    <source>
        <dbReference type="Pfam" id="PF04994"/>
    </source>
</evidence>
<dbReference type="PANTHER" id="PTHR36121">
    <property type="entry name" value="PROTEIN SXY"/>
    <property type="match status" value="1"/>
</dbReference>
<dbReference type="EMBL" id="JAGGJX010000007">
    <property type="protein sequence ID" value="MBP1856216.1"/>
    <property type="molecule type" value="Genomic_DNA"/>
</dbReference>
<organism evidence="2 3">
    <name type="scientific">Metaclostridioides mangenotii</name>
    <dbReference type="NCBI Taxonomy" id="1540"/>
    <lineage>
        <taxon>Bacteria</taxon>
        <taxon>Bacillati</taxon>
        <taxon>Bacillota</taxon>
        <taxon>Clostridia</taxon>
        <taxon>Peptostreptococcales</taxon>
        <taxon>Peptostreptococcaceae</taxon>
        <taxon>Metaclostridioides</taxon>
    </lineage>
</organism>
<sequence length="86" mass="9859">MGELSMLPNIGKEVESQLNRVGIKTLKELQELGSKQAWMHIKNIDDSACIHRLYAIEGAIRGIKKSELPKNIKEELKEFYNYISDL</sequence>
<dbReference type="InterPro" id="IPR047525">
    <property type="entry name" value="TfoX-like"/>
</dbReference>
<feature type="domain" description="TfoX C-terminal" evidence="1">
    <location>
        <begin position="3"/>
        <end position="79"/>
    </location>
</feature>
<dbReference type="PANTHER" id="PTHR36121:SF1">
    <property type="entry name" value="PROTEIN SXY"/>
    <property type="match status" value="1"/>
</dbReference>
<dbReference type="InterPro" id="IPR007077">
    <property type="entry name" value="TfoX_C"/>
</dbReference>
<dbReference type="Pfam" id="PF04994">
    <property type="entry name" value="TfoX_C"/>
    <property type="match status" value="1"/>
</dbReference>
<proteinExistence type="predicted"/>
<gene>
    <name evidence="2" type="ORF">J2Z43_002664</name>
</gene>
<dbReference type="Gene3D" id="1.10.150.20">
    <property type="entry name" value="5' to 3' exonuclease, C-terminal subdomain"/>
    <property type="match status" value="1"/>
</dbReference>
<evidence type="ECO:0000313" key="2">
    <source>
        <dbReference type="EMBL" id="MBP1856216.1"/>
    </source>
</evidence>
<accession>A0ABS4EE54</accession>
<protein>
    <submittedName>
        <fullName evidence="2">DNA transformation protein</fullName>
    </submittedName>
</protein>
<reference evidence="2 3" key="1">
    <citation type="submission" date="2021-03" db="EMBL/GenBank/DDBJ databases">
        <title>Genomic Encyclopedia of Type Strains, Phase IV (KMG-IV): sequencing the most valuable type-strain genomes for metagenomic binning, comparative biology and taxonomic classification.</title>
        <authorList>
            <person name="Goeker M."/>
        </authorList>
    </citation>
    <scope>NUCLEOTIDE SEQUENCE [LARGE SCALE GENOMIC DNA]</scope>
    <source>
        <strain evidence="2 3">DSM 1289</strain>
    </source>
</reference>
<name>A0ABS4EE54_9FIRM</name>
<evidence type="ECO:0000313" key="3">
    <source>
        <dbReference type="Proteomes" id="UP000767291"/>
    </source>
</evidence>
<dbReference type="Proteomes" id="UP000767291">
    <property type="component" value="Unassembled WGS sequence"/>
</dbReference>